<keyword evidence="1" id="KW-0812">Transmembrane</keyword>
<protein>
    <submittedName>
        <fullName evidence="2">Colicin V production protein</fullName>
    </submittedName>
</protein>
<proteinExistence type="predicted"/>
<evidence type="ECO:0000313" key="3">
    <source>
        <dbReference type="Proteomes" id="UP000199158"/>
    </source>
</evidence>
<evidence type="ECO:0000256" key="1">
    <source>
        <dbReference type="SAM" id="Phobius"/>
    </source>
</evidence>
<dbReference type="Proteomes" id="UP000199158">
    <property type="component" value="Unassembled WGS sequence"/>
</dbReference>
<dbReference type="STRING" id="474960.SAMN05216180_1639"/>
<feature type="transmembrane region" description="Helical" evidence="1">
    <location>
        <begin position="131"/>
        <end position="156"/>
    </location>
</feature>
<gene>
    <name evidence="2" type="ORF">SAMN05216180_1639</name>
</gene>
<dbReference type="RefSeq" id="WP_092753430.1">
    <property type="nucleotide sequence ID" value="NZ_FOCG01000001.1"/>
</dbReference>
<sequence length="243" mass="26749">MTEYLPIVYDILAAILLLYYIYISSRRGFAATVVSFIGYAVAFSAAWAFSKMAAPALFDSFLREGFVKRVSAALEQIPGGLDFAEAAASLLEALPSYIGGMLNIGGYNAGELAQLLGEYSSNTAELVVDQVFAPAITGMLTMILFIVFFSVLMVVIRSLTRFFYGVNRVPLIGPLNSILGGIVGLLTGAVNLFIIITIIQFVLTLTNDSLQFLNKEILEQTYTYRLFLRFNPFGFLNDFVNFK</sequence>
<keyword evidence="1" id="KW-0472">Membrane</keyword>
<feature type="transmembrane region" description="Helical" evidence="1">
    <location>
        <begin position="177"/>
        <end position="203"/>
    </location>
</feature>
<organism evidence="2 3">
    <name type="scientific">Hydrogenoanaerobacterium saccharovorans</name>
    <dbReference type="NCBI Taxonomy" id="474960"/>
    <lineage>
        <taxon>Bacteria</taxon>
        <taxon>Bacillati</taxon>
        <taxon>Bacillota</taxon>
        <taxon>Clostridia</taxon>
        <taxon>Eubacteriales</taxon>
        <taxon>Oscillospiraceae</taxon>
        <taxon>Hydrogenoanaerobacterium</taxon>
    </lineage>
</organism>
<evidence type="ECO:0000313" key="2">
    <source>
        <dbReference type="EMBL" id="SEM76246.1"/>
    </source>
</evidence>
<feature type="transmembrane region" description="Helical" evidence="1">
    <location>
        <begin position="29"/>
        <end position="49"/>
    </location>
</feature>
<keyword evidence="1" id="KW-1133">Transmembrane helix</keyword>
<keyword evidence="3" id="KW-1185">Reference proteome</keyword>
<name>A0A1H8B0F8_9FIRM</name>
<feature type="transmembrane region" description="Helical" evidence="1">
    <location>
        <begin position="6"/>
        <end position="22"/>
    </location>
</feature>
<reference evidence="2 3" key="1">
    <citation type="submission" date="2016-10" db="EMBL/GenBank/DDBJ databases">
        <authorList>
            <person name="de Groot N.N."/>
        </authorList>
    </citation>
    <scope>NUCLEOTIDE SEQUENCE [LARGE SCALE GENOMIC DNA]</scope>
    <source>
        <strain evidence="2 3">CGMCC 1.5070</strain>
    </source>
</reference>
<dbReference type="EMBL" id="FOCG01000001">
    <property type="protein sequence ID" value="SEM76246.1"/>
    <property type="molecule type" value="Genomic_DNA"/>
</dbReference>
<dbReference type="AlphaFoldDB" id="A0A1H8B0F8"/>
<accession>A0A1H8B0F8</accession>